<organism evidence="3">
    <name type="scientific">marine sediment metagenome</name>
    <dbReference type="NCBI Taxonomy" id="412755"/>
    <lineage>
        <taxon>unclassified sequences</taxon>
        <taxon>metagenomes</taxon>
        <taxon>ecological metagenomes</taxon>
    </lineage>
</organism>
<evidence type="ECO:0000313" key="3">
    <source>
        <dbReference type="EMBL" id="KKO00821.1"/>
    </source>
</evidence>
<comment type="caution">
    <text evidence="3">The sequence shown here is derived from an EMBL/GenBank/DDBJ whole genome shotgun (WGS) entry which is preliminary data.</text>
</comment>
<dbReference type="AlphaFoldDB" id="A0A0F9V6G2"/>
<keyword evidence="2" id="KW-0472">Membrane</keyword>
<gene>
    <name evidence="3" type="ORF">LCGC14_0122270</name>
</gene>
<name>A0A0F9V6G2_9ZZZZ</name>
<proteinExistence type="predicted"/>
<keyword evidence="2" id="KW-1133">Transmembrane helix</keyword>
<feature type="coiled-coil region" evidence="1">
    <location>
        <begin position="120"/>
        <end position="168"/>
    </location>
</feature>
<evidence type="ECO:0000256" key="1">
    <source>
        <dbReference type="SAM" id="Coils"/>
    </source>
</evidence>
<protein>
    <submittedName>
        <fullName evidence="3">Uncharacterized protein</fullName>
    </submittedName>
</protein>
<evidence type="ECO:0000256" key="2">
    <source>
        <dbReference type="SAM" id="Phobius"/>
    </source>
</evidence>
<reference evidence="3" key="1">
    <citation type="journal article" date="2015" name="Nature">
        <title>Complex archaea that bridge the gap between prokaryotes and eukaryotes.</title>
        <authorList>
            <person name="Spang A."/>
            <person name="Saw J.H."/>
            <person name="Jorgensen S.L."/>
            <person name="Zaremba-Niedzwiedzka K."/>
            <person name="Martijn J."/>
            <person name="Lind A.E."/>
            <person name="van Eijk R."/>
            <person name="Schleper C."/>
            <person name="Guy L."/>
            <person name="Ettema T.J."/>
        </authorList>
    </citation>
    <scope>NUCLEOTIDE SEQUENCE</scope>
</reference>
<dbReference type="EMBL" id="LAZR01000038">
    <property type="protein sequence ID" value="KKO00821.1"/>
    <property type="molecule type" value="Genomic_DNA"/>
</dbReference>
<feature type="transmembrane region" description="Helical" evidence="2">
    <location>
        <begin position="51"/>
        <end position="73"/>
    </location>
</feature>
<keyword evidence="1" id="KW-0175">Coiled coil</keyword>
<accession>A0A0F9V6G2</accession>
<keyword evidence="2" id="KW-0812">Transmembrane</keyword>
<sequence length="179" mass="20637">MDQFEKNIRENKSVFDDQKADLTKMWAHIEAELNGNQPKVIPLWKSPMLRIAASIVLVMGLLGLIGISAFSGVTTETNYVSQELQDIDMHYQGLVSYQVQLVQSNQQLSDSDKEEFLSFMVELDTEYKQLKIEMQNNLDNKLVLEAIIGNYKKRIELIENLLQQLNESKIKDEDYGYTL</sequence>